<evidence type="ECO:0000313" key="11">
    <source>
        <dbReference type="Proteomes" id="UP001140206"/>
    </source>
</evidence>
<evidence type="ECO:0000256" key="6">
    <source>
        <dbReference type="ARBA" id="ARBA00022989"/>
    </source>
</evidence>
<protein>
    <submittedName>
        <fullName evidence="10">Glutamine dumper 3</fullName>
    </submittedName>
</protein>
<evidence type="ECO:0000256" key="7">
    <source>
        <dbReference type="ARBA" id="ARBA00023136"/>
    </source>
</evidence>
<accession>A0AAV8D3M1</accession>
<keyword evidence="4 9" id="KW-0812">Transmembrane</keyword>
<feature type="region of interest" description="Disordered" evidence="8">
    <location>
        <begin position="68"/>
        <end position="88"/>
    </location>
</feature>
<gene>
    <name evidence="10" type="ORF">LUZ62_073753</name>
</gene>
<reference evidence="10" key="1">
    <citation type="submission" date="2022-08" db="EMBL/GenBank/DDBJ databases">
        <authorList>
            <person name="Marques A."/>
        </authorList>
    </citation>
    <scope>NUCLEOTIDE SEQUENCE</scope>
    <source>
        <strain evidence="10">RhyPub2mFocal</strain>
        <tissue evidence="10">Leaves</tissue>
    </source>
</reference>
<evidence type="ECO:0000256" key="2">
    <source>
        <dbReference type="ARBA" id="ARBA00009977"/>
    </source>
</evidence>
<dbReference type="GO" id="GO:0080143">
    <property type="term" value="P:regulation of amino acid export"/>
    <property type="evidence" value="ECO:0007669"/>
    <property type="project" value="InterPro"/>
</dbReference>
<proteinExistence type="inferred from homology"/>
<keyword evidence="3" id="KW-0813">Transport</keyword>
<dbReference type="InterPro" id="IPR040359">
    <property type="entry name" value="GDU"/>
</dbReference>
<dbReference type="EMBL" id="JAMFTS010000004">
    <property type="protein sequence ID" value="KAJ4763378.1"/>
    <property type="molecule type" value="Genomic_DNA"/>
</dbReference>
<dbReference type="PANTHER" id="PTHR33228">
    <property type="entry name" value="PROTEIN GLUTAMINE DUMPER 4-RELATED"/>
    <property type="match status" value="1"/>
</dbReference>
<evidence type="ECO:0000256" key="9">
    <source>
        <dbReference type="SAM" id="Phobius"/>
    </source>
</evidence>
<evidence type="ECO:0000256" key="8">
    <source>
        <dbReference type="SAM" id="MobiDB-lite"/>
    </source>
</evidence>
<evidence type="ECO:0000256" key="5">
    <source>
        <dbReference type="ARBA" id="ARBA00022970"/>
    </source>
</evidence>
<dbReference type="AlphaFoldDB" id="A0AAV8D3M1"/>
<comment type="caution">
    <text evidence="10">The sequence shown here is derived from an EMBL/GenBank/DDBJ whole genome shotgun (WGS) entry which is preliminary data.</text>
</comment>
<feature type="region of interest" description="Disordered" evidence="8">
    <location>
        <begin position="1"/>
        <end position="28"/>
    </location>
</feature>
<evidence type="ECO:0000256" key="3">
    <source>
        <dbReference type="ARBA" id="ARBA00022448"/>
    </source>
</evidence>
<dbReference type="GO" id="GO:0006865">
    <property type="term" value="P:amino acid transport"/>
    <property type="evidence" value="ECO:0007669"/>
    <property type="project" value="UniProtKB-KW"/>
</dbReference>
<dbReference type="PANTHER" id="PTHR33228:SF77">
    <property type="entry name" value="PROTEIN GLUTAMINE DUMPER 2"/>
    <property type="match status" value="1"/>
</dbReference>
<dbReference type="GO" id="GO:0016020">
    <property type="term" value="C:membrane"/>
    <property type="evidence" value="ECO:0007669"/>
    <property type="project" value="UniProtKB-SubCell"/>
</dbReference>
<keyword evidence="7 9" id="KW-0472">Membrane</keyword>
<organism evidence="10 11">
    <name type="scientific">Rhynchospora pubera</name>
    <dbReference type="NCBI Taxonomy" id="906938"/>
    <lineage>
        <taxon>Eukaryota</taxon>
        <taxon>Viridiplantae</taxon>
        <taxon>Streptophyta</taxon>
        <taxon>Embryophyta</taxon>
        <taxon>Tracheophyta</taxon>
        <taxon>Spermatophyta</taxon>
        <taxon>Magnoliopsida</taxon>
        <taxon>Liliopsida</taxon>
        <taxon>Poales</taxon>
        <taxon>Cyperaceae</taxon>
        <taxon>Cyperoideae</taxon>
        <taxon>Rhynchosporeae</taxon>
        <taxon>Rhynchospora</taxon>
    </lineage>
</organism>
<dbReference type="Proteomes" id="UP001140206">
    <property type="component" value="Chromosome 4"/>
</dbReference>
<keyword evidence="5" id="KW-0029">Amino-acid transport</keyword>
<feature type="compositionally biased region" description="Low complexity" evidence="8">
    <location>
        <begin position="17"/>
        <end position="28"/>
    </location>
</feature>
<comment type="subcellular location">
    <subcellularLocation>
        <location evidence="1">Membrane</location>
        <topology evidence="1">Single-pass membrane protein</topology>
    </subcellularLocation>
</comment>
<sequence>MRPGSAFLSNTDPSEAPSTSPSTQPHSTWQSPVPYLFGGLAAMLGLIALALLILACSYWKLNSLLSESQSDEPAGNDRDTKPPAQSGPPVILHQLFAVIMAGDQKPTFIATPSCSRSGSFDCVKGNEKAVPISDRCIVTPALSQSELPDVESGQVQ</sequence>
<comment type="similarity">
    <text evidence="2">Belongs to the GLUTAMINE DUMPER 1 (TC 9.B.60) family.</text>
</comment>
<keyword evidence="6 9" id="KW-1133">Transmembrane helix</keyword>
<evidence type="ECO:0000256" key="4">
    <source>
        <dbReference type="ARBA" id="ARBA00022692"/>
    </source>
</evidence>
<keyword evidence="11" id="KW-1185">Reference proteome</keyword>
<evidence type="ECO:0000256" key="1">
    <source>
        <dbReference type="ARBA" id="ARBA00004167"/>
    </source>
</evidence>
<name>A0AAV8D3M1_9POAL</name>
<feature type="transmembrane region" description="Helical" evidence="9">
    <location>
        <begin position="35"/>
        <end position="59"/>
    </location>
</feature>
<evidence type="ECO:0000313" key="10">
    <source>
        <dbReference type="EMBL" id="KAJ4763378.1"/>
    </source>
</evidence>